<protein>
    <recommendedName>
        <fullName evidence="3">F-box domain-containing protein</fullName>
    </recommendedName>
</protein>
<comment type="caution">
    <text evidence="1">The sequence shown here is derived from an EMBL/GenBank/DDBJ whole genome shotgun (WGS) entry which is preliminary data.</text>
</comment>
<evidence type="ECO:0000313" key="2">
    <source>
        <dbReference type="Proteomes" id="UP001446871"/>
    </source>
</evidence>
<sequence length="406" mass="46960">MTDSRTTRCLFETFPTELLLKIISGLPDLTSLDSVLHASPTVYRIFDEYAVEITETVLSCDYKIVVTYNRRPYGAEEIHHGPHAIESGVTSAYIRVMFYMMAAIRSGRFPIHSLSEFCQKVVDPFWWKTTRRGRATLGYYMPQSLPKGTPPNVVRSLIATYRRLNWISMDCIRYYLLRFESRTPAIPAAFLRGCRVGPYINDAEALNEFRGIPIKGRDAGPPSWAEEQRSARAFWRLQLMYDLQKAGRGNLLDWPAEDLHTLRSYDQMQLLFLYDPTHVLHADPPRRPEKDEIYSASQYLWRAHKCHWPDEVPGDLRVTRREWWPLPRHDVRGDKKLAGASAGCQAWPSLAGHLGWWELSDAMRLGFAFWSEERLRGRGLLGNPREIGVWEAFKYAFAWHSMISGK</sequence>
<accession>A0ABR1W4X7</accession>
<dbReference type="EMBL" id="JAQQWM010000002">
    <property type="protein sequence ID" value="KAK8078525.1"/>
    <property type="molecule type" value="Genomic_DNA"/>
</dbReference>
<evidence type="ECO:0000313" key="1">
    <source>
        <dbReference type="EMBL" id="KAK8078525.1"/>
    </source>
</evidence>
<reference evidence="1 2" key="1">
    <citation type="submission" date="2023-01" db="EMBL/GenBank/DDBJ databases">
        <title>Analysis of 21 Apiospora genomes using comparative genomics revels a genus with tremendous synthesis potential of carbohydrate active enzymes and secondary metabolites.</title>
        <authorList>
            <person name="Sorensen T."/>
        </authorList>
    </citation>
    <scope>NUCLEOTIDE SEQUENCE [LARGE SCALE GENOMIC DNA]</scope>
    <source>
        <strain evidence="1 2">CBS 83171</strain>
    </source>
</reference>
<name>A0ABR1W4X7_9PEZI</name>
<dbReference type="Proteomes" id="UP001446871">
    <property type="component" value="Unassembled WGS sequence"/>
</dbReference>
<keyword evidence="2" id="KW-1185">Reference proteome</keyword>
<organism evidence="1 2">
    <name type="scientific">Apiospora saccharicola</name>
    <dbReference type="NCBI Taxonomy" id="335842"/>
    <lineage>
        <taxon>Eukaryota</taxon>
        <taxon>Fungi</taxon>
        <taxon>Dikarya</taxon>
        <taxon>Ascomycota</taxon>
        <taxon>Pezizomycotina</taxon>
        <taxon>Sordariomycetes</taxon>
        <taxon>Xylariomycetidae</taxon>
        <taxon>Amphisphaeriales</taxon>
        <taxon>Apiosporaceae</taxon>
        <taxon>Apiospora</taxon>
    </lineage>
</organism>
<proteinExistence type="predicted"/>
<gene>
    <name evidence="1" type="ORF">PG996_004695</name>
</gene>
<evidence type="ECO:0008006" key="3">
    <source>
        <dbReference type="Google" id="ProtNLM"/>
    </source>
</evidence>